<evidence type="ECO:0000313" key="2">
    <source>
        <dbReference type="Proteomes" id="UP000199161"/>
    </source>
</evidence>
<dbReference type="RefSeq" id="WP_089787396.1">
    <property type="nucleotide sequence ID" value="NZ_FOKW01000004.1"/>
</dbReference>
<dbReference type="InterPro" id="IPR011991">
    <property type="entry name" value="ArsR-like_HTH"/>
</dbReference>
<dbReference type="OrthoDB" id="195102at2157"/>
<dbReference type="AlphaFoldDB" id="A0A1I1G498"/>
<dbReference type="InterPro" id="IPR036388">
    <property type="entry name" value="WH-like_DNA-bd_sf"/>
</dbReference>
<dbReference type="Gene3D" id="1.10.10.10">
    <property type="entry name" value="Winged helix-like DNA-binding domain superfamily/Winged helix DNA-binding domain"/>
    <property type="match status" value="1"/>
</dbReference>
<proteinExistence type="predicted"/>
<accession>A0A1I1G498</accession>
<protein>
    <submittedName>
        <fullName evidence="1">Transcriptional regulator PadR-like family protein</fullName>
    </submittedName>
</protein>
<evidence type="ECO:0000313" key="1">
    <source>
        <dbReference type="EMBL" id="SFC06365.1"/>
    </source>
</evidence>
<dbReference type="EMBL" id="FOKW01000004">
    <property type="protein sequence ID" value="SFC06365.1"/>
    <property type="molecule type" value="Genomic_DNA"/>
</dbReference>
<dbReference type="CDD" id="cd00090">
    <property type="entry name" value="HTH_ARSR"/>
    <property type="match status" value="1"/>
</dbReference>
<organism evidence="1 2">
    <name type="scientific">Natronobacterium haloterrestre</name>
    <name type="common">Halobiforma haloterrestris</name>
    <dbReference type="NCBI Taxonomy" id="148448"/>
    <lineage>
        <taxon>Archaea</taxon>
        <taxon>Methanobacteriati</taxon>
        <taxon>Methanobacteriota</taxon>
        <taxon>Stenosarchaea group</taxon>
        <taxon>Halobacteria</taxon>
        <taxon>Halobacteriales</taxon>
        <taxon>Natrialbaceae</taxon>
        <taxon>Natronobacterium</taxon>
    </lineage>
</organism>
<dbReference type="SUPFAM" id="SSF46785">
    <property type="entry name" value="Winged helix' DNA-binding domain"/>
    <property type="match status" value="1"/>
</dbReference>
<reference evidence="2" key="1">
    <citation type="submission" date="2016-10" db="EMBL/GenBank/DDBJ databases">
        <authorList>
            <person name="Varghese N."/>
            <person name="Submissions S."/>
        </authorList>
    </citation>
    <scope>NUCLEOTIDE SEQUENCE [LARGE SCALE GENOMIC DNA]</scope>
    <source>
        <strain evidence="2">DSM 13078</strain>
    </source>
</reference>
<dbReference type="Pfam" id="PF12840">
    <property type="entry name" value="HTH_20"/>
    <property type="match status" value="1"/>
</dbReference>
<keyword evidence="2" id="KW-1185">Reference proteome</keyword>
<gene>
    <name evidence="1" type="ORF">SAMN05444422_10486</name>
</gene>
<sequence length="141" mass="16166">MSTDAGVGGGSKTEAETRELLHFVTQETRFAIVSNILQHPDQLPSMYELEQLNPSVSEATVYKHVQKLIEAGIVEEVTLPEDERRQGYPWKFYGLTDEGRAFLEAHNLLEAEETLQRIYETISDKPEKMIKYENAPRPDRE</sequence>
<name>A0A1I1G498_NATHA</name>
<dbReference type="InterPro" id="IPR036390">
    <property type="entry name" value="WH_DNA-bd_sf"/>
</dbReference>
<dbReference type="Proteomes" id="UP000199161">
    <property type="component" value="Unassembled WGS sequence"/>
</dbReference>